<dbReference type="PANTHER" id="PTHR34071:SF2">
    <property type="entry name" value="FLAVIN-NUCLEOTIDE-BINDING PROTEIN"/>
    <property type="match status" value="1"/>
</dbReference>
<dbReference type="Pfam" id="PF12900">
    <property type="entry name" value="Pyridox_ox_2"/>
    <property type="match status" value="1"/>
</dbReference>
<accession>A0AAD5XFV2</accession>
<sequence length="237" mass="25615">MADDDYTPANATALHAVRRLKERAAYDAASVHAVLDAGLVAHVGFTVAGSVEGSEYREEWPTVMPMAYGRVAGTVYLHGYVSGRLVKALSAADVKAAVTVTRVDGLVLASSPFNHSMNYRSVCVFGFPQLVVDKDEKEAALRAITNHAFKPFAADRWNDTRPSLPAELQTTAVLRLVIEAASVKTRSGQVHENVENTEPYFSGVLPISSVFGTAEPSPHNRAPVPDYIKKMENSTIS</sequence>
<dbReference type="Proteomes" id="UP001211907">
    <property type="component" value="Unassembled WGS sequence"/>
</dbReference>
<keyword evidence="3" id="KW-1185">Reference proteome</keyword>
<proteinExistence type="predicted"/>
<dbReference type="Gene3D" id="2.30.110.10">
    <property type="entry name" value="Electron Transport, Fmn-binding Protein, Chain A"/>
    <property type="match status" value="1"/>
</dbReference>
<dbReference type="AlphaFoldDB" id="A0AAD5XFV2"/>
<reference evidence="2" key="1">
    <citation type="submission" date="2020-05" db="EMBL/GenBank/DDBJ databases">
        <title>Phylogenomic resolution of chytrid fungi.</title>
        <authorList>
            <person name="Stajich J.E."/>
            <person name="Amses K."/>
            <person name="Simmons R."/>
            <person name="Seto K."/>
            <person name="Myers J."/>
            <person name="Bonds A."/>
            <person name="Quandt C.A."/>
            <person name="Barry K."/>
            <person name="Liu P."/>
            <person name="Grigoriev I."/>
            <person name="Longcore J.E."/>
            <person name="James T.Y."/>
        </authorList>
    </citation>
    <scope>NUCLEOTIDE SEQUENCE</scope>
    <source>
        <strain evidence="2">JEL0513</strain>
    </source>
</reference>
<comment type="caution">
    <text evidence="2">The sequence shown here is derived from an EMBL/GenBank/DDBJ whole genome shotgun (WGS) entry which is preliminary data.</text>
</comment>
<evidence type="ECO:0000313" key="2">
    <source>
        <dbReference type="EMBL" id="KAJ3121122.1"/>
    </source>
</evidence>
<evidence type="ECO:0000313" key="3">
    <source>
        <dbReference type="Proteomes" id="UP001211907"/>
    </source>
</evidence>
<dbReference type="SUPFAM" id="SSF50475">
    <property type="entry name" value="FMN-binding split barrel"/>
    <property type="match status" value="1"/>
</dbReference>
<gene>
    <name evidence="2" type="ORF">HK100_012516</name>
</gene>
<dbReference type="InterPro" id="IPR024747">
    <property type="entry name" value="Pyridox_Oxase-rel"/>
</dbReference>
<dbReference type="EMBL" id="JADGJH010000907">
    <property type="protein sequence ID" value="KAJ3121122.1"/>
    <property type="molecule type" value="Genomic_DNA"/>
</dbReference>
<feature type="compositionally biased region" description="Basic and acidic residues" evidence="1">
    <location>
        <begin position="227"/>
        <end position="237"/>
    </location>
</feature>
<dbReference type="InterPro" id="IPR012349">
    <property type="entry name" value="Split_barrel_FMN-bd"/>
</dbReference>
<name>A0AAD5XFV2_9FUNG</name>
<evidence type="ECO:0008006" key="4">
    <source>
        <dbReference type="Google" id="ProtNLM"/>
    </source>
</evidence>
<dbReference type="PANTHER" id="PTHR34071">
    <property type="entry name" value="5-NITROIMIDAZOLE ANTIBIOTICS RESISTANCE PROTEIN, NIMA-FAMILY-RELATED PROTEIN-RELATED"/>
    <property type="match status" value="1"/>
</dbReference>
<evidence type="ECO:0000256" key="1">
    <source>
        <dbReference type="SAM" id="MobiDB-lite"/>
    </source>
</evidence>
<protein>
    <recommendedName>
        <fullName evidence="4">Flavin-nucleotide-binding protein</fullName>
    </recommendedName>
</protein>
<organism evidence="2 3">
    <name type="scientific">Physocladia obscura</name>
    <dbReference type="NCBI Taxonomy" id="109957"/>
    <lineage>
        <taxon>Eukaryota</taxon>
        <taxon>Fungi</taxon>
        <taxon>Fungi incertae sedis</taxon>
        <taxon>Chytridiomycota</taxon>
        <taxon>Chytridiomycota incertae sedis</taxon>
        <taxon>Chytridiomycetes</taxon>
        <taxon>Chytridiales</taxon>
        <taxon>Chytriomycetaceae</taxon>
        <taxon>Physocladia</taxon>
    </lineage>
</organism>
<feature type="region of interest" description="Disordered" evidence="1">
    <location>
        <begin position="216"/>
        <end position="237"/>
    </location>
</feature>